<gene>
    <name evidence="7" type="ORF">MIZ03_3858</name>
</gene>
<evidence type="ECO:0000313" key="7">
    <source>
        <dbReference type="EMBL" id="BCO28948.1"/>
    </source>
</evidence>
<keyword evidence="3" id="KW-0807">Transducer</keyword>
<dbReference type="RefSeq" id="WP_276572402.1">
    <property type="nucleotide sequence ID" value="NZ_AP024238.1"/>
</dbReference>
<evidence type="ECO:0000256" key="1">
    <source>
        <dbReference type="ARBA" id="ARBA00022481"/>
    </source>
</evidence>
<evidence type="ECO:0000256" key="4">
    <source>
        <dbReference type="SAM" id="Phobius"/>
    </source>
</evidence>
<keyword evidence="4" id="KW-0812">Transmembrane</keyword>
<dbReference type="PROSITE" id="PS50885">
    <property type="entry name" value="HAMP"/>
    <property type="match status" value="1"/>
</dbReference>
<proteinExistence type="inferred from homology"/>
<dbReference type="InterPro" id="IPR004089">
    <property type="entry name" value="MCPsignal_dom"/>
</dbReference>
<dbReference type="EMBL" id="AP024238">
    <property type="protein sequence ID" value="BCO28948.1"/>
    <property type="molecule type" value="Genomic_DNA"/>
</dbReference>
<dbReference type="Pfam" id="PF00672">
    <property type="entry name" value="HAMP"/>
    <property type="match status" value="1"/>
</dbReference>
<feature type="transmembrane region" description="Helical" evidence="4">
    <location>
        <begin position="317"/>
        <end position="338"/>
    </location>
</feature>
<dbReference type="InterPro" id="IPR003660">
    <property type="entry name" value="HAMP_dom"/>
</dbReference>
<dbReference type="CDD" id="cd11386">
    <property type="entry name" value="MCP_signal"/>
    <property type="match status" value="1"/>
</dbReference>
<evidence type="ECO:0000256" key="3">
    <source>
        <dbReference type="PROSITE-ProRule" id="PRU00284"/>
    </source>
</evidence>
<keyword evidence="4" id="KW-0472">Membrane</keyword>
<organism evidence="7 8">
    <name type="scientific">Rhodoferax lithotrophicus</name>
    <dbReference type="NCBI Taxonomy" id="2798804"/>
    <lineage>
        <taxon>Bacteria</taxon>
        <taxon>Pseudomonadati</taxon>
        <taxon>Pseudomonadota</taxon>
        <taxon>Betaproteobacteria</taxon>
        <taxon>Burkholderiales</taxon>
        <taxon>Comamonadaceae</taxon>
        <taxon>Rhodoferax</taxon>
    </lineage>
</organism>
<dbReference type="Pfam" id="PF00015">
    <property type="entry name" value="MCPsignal"/>
    <property type="match status" value="1"/>
</dbReference>
<dbReference type="CDD" id="cd06225">
    <property type="entry name" value="HAMP"/>
    <property type="match status" value="1"/>
</dbReference>
<dbReference type="SMART" id="SM00304">
    <property type="entry name" value="HAMP"/>
    <property type="match status" value="1"/>
</dbReference>
<keyword evidence="8" id="KW-1185">Reference proteome</keyword>
<dbReference type="Gene3D" id="1.10.287.950">
    <property type="entry name" value="Methyl-accepting chemotaxis protein"/>
    <property type="match status" value="1"/>
</dbReference>
<sequence length="640" mass="68743">MAILHHMKLTTKFLILGLIALFIVLIPSALYFQRAMIEIRVAQHELSGTQPLLAINKVIQYSQVHRGMSASMLSGNNALEARRPALRDKLTAAMNELEVQLKASNTPAPLQTRWADLRRSWVELEQGVANRSLDTPQSTALHTAMITKQLQLSEELLDEFNLSQDPGEDTYPLIRATMIDMPWLAENMGIMRAMGSSFLTKADAPPAGRATLAALLKRARELEVSMYRQLARTTAANPALKAVLDSGITSSRNAVLNTLTLAEREVITAPELKFGAVDYFDEFTRTIDGLFEFNALAMKTLVNTLDARMTHARNLELLVALVLTGGILAALWLSLLFIRSITGPVNNALTVAHAVAEGDLRIKVLVQGDNEFGELMQAMASMRDNLARVVTQVLSGSESVATASAQIAQGDNDLSGRTEEQASALEETSASMAELGSTVQQNANSAHQANQLAQNASAVAIKGGEVVSQVVHTMKDINDSSRRIADIISVIDGIAFQTNILALNAAVEAARAGEQGRGFAVVASEVRSLAGRSAEAAKEIKALIDASVDRVAQGSVLVDQAGATMNEVVSAIRRVTDIVGEISSSSHEQATGVTQVMEAVSQMDQTTQQNAALVEEIAAAADSLRSQAQELVKTVSIFKL</sequence>
<comment type="similarity">
    <text evidence="2">Belongs to the methyl-accepting chemotaxis (MCP) protein family.</text>
</comment>
<dbReference type="PANTHER" id="PTHR43531">
    <property type="entry name" value="PROTEIN ICFG"/>
    <property type="match status" value="1"/>
</dbReference>
<dbReference type="InterPro" id="IPR051310">
    <property type="entry name" value="MCP_chemotaxis"/>
</dbReference>
<protein>
    <submittedName>
        <fullName evidence="7">IS66 family transposase ISPsy43</fullName>
    </submittedName>
</protein>
<feature type="transmembrane region" description="Helical" evidence="4">
    <location>
        <begin position="13"/>
        <end position="32"/>
    </location>
</feature>
<dbReference type="SUPFAM" id="SSF58104">
    <property type="entry name" value="Methyl-accepting chemotaxis protein (MCP) signaling domain"/>
    <property type="match status" value="1"/>
</dbReference>
<evidence type="ECO:0000313" key="8">
    <source>
        <dbReference type="Proteomes" id="UP000824366"/>
    </source>
</evidence>
<dbReference type="Proteomes" id="UP000824366">
    <property type="component" value="Chromosome"/>
</dbReference>
<feature type="domain" description="HAMP" evidence="6">
    <location>
        <begin position="339"/>
        <end position="391"/>
    </location>
</feature>
<keyword evidence="1" id="KW-0488">Methylation</keyword>
<dbReference type="PROSITE" id="PS50111">
    <property type="entry name" value="CHEMOTAXIS_TRANSDUC_2"/>
    <property type="match status" value="1"/>
</dbReference>
<keyword evidence="4" id="KW-1133">Transmembrane helix</keyword>
<dbReference type="SMART" id="SM00283">
    <property type="entry name" value="MA"/>
    <property type="match status" value="1"/>
</dbReference>
<name>A0ABM7MRF0_9BURK</name>
<feature type="domain" description="Methyl-accepting transducer" evidence="5">
    <location>
        <begin position="396"/>
        <end position="625"/>
    </location>
</feature>
<evidence type="ECO:0000259" key="6">
    <source>
        <dbReference type="PROSITE" id="PS50885"/>
    </source>
</evidence>
<dbReference type="PANTHER" id="PTHR43531:SF14">
    <property type="entry name" value="METHYL-ACCEPTING CHEMOTAXIS PROTEIN I-RELATED"/>
    <property type="match status" value="1"/>
</dbReference>
<evidence type="ECO:0000259" key="5">
    <source>
        <dbReference type="PROSITE" id="PS50111"/>
    </source>
</evidence>
<accession>A0ABM7MRF0</accession>
<evidence type="ECO:0000256" key="2">
    <source>
        <dbReference type="ARBA" id="ARBA00029447"/>
    </source>
</evidence>
<reference evidence="7 8" key="1">
    <citation type="journal article" date="2021" name="Microbiol. Spectr.">
        <title>A Single Bacterium Capable of Oxidation and Reduction of Iron at Circumneutral pH.</title>
        <authorList>
            <person name="Kato S."/>
            <person name="Ohkuma M."/>
        </authorList>
    </citation>
    <scope>NUCLEOTIDE SEQUENCE [LARGE SCALE GENOMIC DNA]</scope>
    <source>
        <strain evidence="7 8">MIZ03</strain>
    </source>
</reference>